<evidence type="ECO:0000256" key="2">
    <source>
        <dbReference type="ARBA" id="ARBA00022801"/>
    </source>
</evidence>
<evidence type="ECO:0000256" key="5">
    <source>
        <dbReference type="ARBA" id="ARBA00023326"/>
    </source>
</evidence>
<dbReference type="InterPro" id="IPR012341">
    <property type="entry name" value="6hp_glycosidase-like_sf"/>
</dbReference>
<keyword evidence="4 6" id="KW-0326">Glycosidase</keyword>
<evidence type="ECO:0000256" key="4">
    <source>
        <dbReference type="ARBA" id="ARBA00023295"/>
    </source>
</evidence>
<comment type="catalytic activity">
    <reaction evidence="7">
        <text>Endohydrolysis of (1-&gt;4)-beta-D-glucosidic linkages in cellulose, lichenin and cereal beta-D-glucans.</text>
        <dbReference type="EC" id="3.2.1.4"/>
    </reaction>
</comment>
<sequence length="568" mass="61277" precursor="true">MILKNSAALLLFCAAAGVAADATPAIKVDQVGYLTAAPKVAFVAAPAAALEFTVRRAADASVVFTGPLSAPHEDPDSGDRVQSADFSKLTTPGAYYLNVPTIGRSWEFAIGPDVYSRAWYLATRSYYGQRCGIAVDLGSEFPGFRHDTCHLEGAFHASSGKTGAHISHGGWHDAGDYGRYVVNSGISTGTLLWTWELYGPKLRAVKLNLPESGNGTPDLLNEIRWNLEWMLTMQDDDGGVWHKQTSDRFCGFVMPEKDKLVSYVIGSGAEPFKTSCATGDLAAVMAIAARAYKPYDATFAAKCLRAAQKAWTWLDKFPNATFRNPQGVSTGAYGDGNCADERLWAAAELFRTTASADYERYFLDHYTALQSGIRAAGPQSWPSVGNLALWTYVLGAGKNADAVAAIRAASLAAAGQIVERTAANPYRVSLTTRDYIWGSNAVAANYGMQLLIANAFAPDPRYVETALDNLHYLLGRNTFSLSFVTRVGDNPFRHPHHRPSGADANAEPWPGLLSGGPNHGRQDDAMRKIPADTPPAKCYLDDQEAYSANEVAINWNAPLVFLLAGALK</sequence>
<proteinExistence type="inferred from homology"/>
<dbReference type="InterPro" id="IPR001701">
    <property type="entry name" value="Glyco_hydro_9"/>
</dbReference>
<keyword evidence="7" id="KW-0136">Cellulose degradation</keyword>
<evidence type="ECO:0000256" key="8">
    <source>
        <dbReference type="SAM" id="MobiDB-lite"/>
    </source>
</evidence>
<feature type="active site" evidence="6">
    <location>
        <position position="541"/>
    </location>
</feature>
<feature type="signal peptide" evidence="7">
    <location>
        <begin position="1"/>
        <end position="20"/>
    </location>
</feature>
<accession>Q024I1</accession>
<dbReference type="HOGENOM" id="CLU_006010_2_1_0"/>
<keyword evidence="3 6" id="KW-0119">Carbohydrate metabolism</keyword>
<feature type="region of interest" description="Disordered" evidence="8">
    <location>
        <begin position="494"/>
        <end position="525"/>
    </location>
</feature>
<reference evidence="11" key="1">
    <citation type="submission" date="2006-10" db="EMBL/GenBank/DDBJ databases">
        <title>Complete sequence of Solibacter usitatus Ellin6076.</title>
        <authorList>
            <consortium name="US DOE Joint Genome Institute"/>
            <person name="Copeland A."/>
            <person name="Lucas S."/>
            <person name="Lapidus A."/>
            <person name="Barry K."/>
            <person name="Detter J.C."/>
            <person name="Glavina del Rio T."/>
            <person name="Hammon N."/>
            <person name="Israni S."/>
            <person name="Dalin E."/>
            <person name="Tice H."/>
            <person name="Pitluck S."/>
            <person name="Thompson L.S."/>
            <person name="Brettin T."/>
            <person name="Bruce D."/>
            <person name="Han C."/>
            <person name="Tapia R."/>
            <person name="Gilna P."/>
            <person name="Schmutz J."/>
            <person name="Larimer F."/>
            <person name="Land M."/>
            <person name="Hauser L."/>
            <person name="Kyrpides N."/>
            <person name="Mikhailova N."/>
            <person name="Janssen P.H."/>
            <person name="Kuske C.R."/>
            <person name="Richardson P."/>
        </authorList>
    </citation>
    <scope>NUCLEOTIDE SEQUENCE</scope>
    <source>
        <strain evidence="11">Ellin6076</strain>
    </source>
</reference>
<dbReference type="InterPro" id="IPR033126">
    <property type="entry name" value="Glyco_hydro_9_Asp/Glu_AS"/>
</dbReference>
<evidence type="ECO:0000256" key="7">
    <source>
        <dbReference type="RuleBase" id="RU361166"/>
    </source>
</evidence>
<dbReference type="Pfam" id="PF02927">
    <property type="entry name" value="CelD_N"/>
    <property type="match status" value="1"/>
</dbReference>
<keyword evidence="2 6" id="KW-0378">Hydrolase</keyword>
<dbReference type="SUPFAM" id="SSF48208">
    <property type="entry name" value="Six-hairpin glycosidases"/>
    <property type="match status" value="1"/>
</dbReference>
<evidence type="ECO:0000256" key="6">
    <source>
        <dbReference type="PROSITE-ProRule" id="PRU10060"/>
    </source>
</evidence>
<dbReference type="GO" id="GO:0030245">
    <property type="term" value="P:cellulose catabolic process"/>
    <property type="evidence" value="ECO:0007669"/>
    <property type="project" value="UniProtKB-KW"/>
</dbReference>
<dbReference type="SUPFAM" id="SSF81296">
    <property type="entry name" value="E set domains"/>
    <property type="match status" value="1"/>
</dbReference>
<evidence type="ECO:0000259" key="10">
    <source>
        <dbReference type="Pfam" id="PF02927"/>
    </source>
</evidence>
<dbReference type="OrthoDB" id="9758662at2"/>
<comment type="similarity">
    <text evidence="1 6 7">Belongs to the glycosyl hydrolase 9 (cellulase E) family.</text>
</comment>
<dbReference type="EC" id="3.2.1.4" evidence="7"/>
<evidence type="ECO:0000259" key="9">
    <source>
        <dbReference type="Pfam" id="PF00759"/>
    </source>
</evidence>
<dbReference type="AlphaFoldDB" id="Q024I1"/>
<dbReference type="Pfam" id="PF00759">
    <property type="entry name" value="Glyco_hydro_9"/>
    <property type="match status" value="1"/>
</dbReference>
<dbReference type="EMBL" id="CP000473">
    <property type="protein sequence ID" value="ABJ83595.1"/>
    <property type="molecule type" value="Genomic_DNA"/>
</dbReference>
<dbReference type="PROSITE" id="PS00698">
    <property type="entry name" value="GH9_3"/>
    <property type="match status" value="1"/>
</dbReference>
<keyword evidence="5 6" id="KW-0624">Polysaccharide degradation</keyword>
<keyword evidence="7" id="KW-0732">Signal</keyword>
<dbReference type="InterPro" id="IPR013783">
    <property type="entry name" value="Ig-like_fold"/>
</dbReference>
<evidence type="ECO:0000313" key="11">
    <source>
        <dbReference type="EMBL" id="ABJ83595.1"/>
    </source>
</evidence>
<dbReference type="CAZy" id="GH9">
    <property type="family name" value="Glycoside Hydrolase Family 9"/>
</dbReference>
<dbReference type="PANTHER" id="PTHR22298">
    <property type="entry name" value="ENDO-1,4-BETA-GLUCANASE"/>
    <property type="match status" value="1"/>
</dbReference>
<protein>
    <recommendedName>
        <fullName evidence="7">Endoglucanase</fullName>
        <ecNumber evidence="7">3.2.1.4</ecNumber>
    </recommendedName>
</protein>
<name>Q024I1_SOLUE</name>
<dbReference type="GO" id="GO:0008810">
    <property type="term" value="F:cellulase activity"/>
    <property type="evidence" value="ECO:0007669"/>
    <property type="project" value="UniProtKB-EC"/>
</dbReference>
<dbReference type="InterPro" id="IPR004197">
    <property type="entry name" value="Cellulase_Ig-like"/>
</dbReference>
<organism evidence="11">
    <name type="scientific">Solibacter usitatus (strain Ellin6076)</name>
    <dbReference type="NCBI Taxonomy" id="234267"/>
    <lineage>
        <taxon>Bacteria</taxon>
        <taxon>Pseudomonadati</taxon>
        <taxon>Acidobacteriota</taxon>
        <taxon>Terriglobia</taxon>
        <taxon>Bryobacterales</taxon>
        <taxon>Solibacteraceae</taxon>
        <taxon>Candidatus Solibacter</taxon>
    </lineage>
</organism>
<feature type="chain" id="PRO_5005142335" description="Endoglucanase" evidence="7">
    <location>
        <begin position="21"/>
        <end position="568"/>
    </location>
</feature>
<feature type="domain" description="Glycoside hydrolase family 9" evidence="9">
    <location>
        <begin position="115"/>
        <end position="563"/>
    </location>
</feature>
<dbReference type="KEGG" id="sus:Acid_2606"/>
<dbReference type="Gene3D" id="1.50.10.10">
    <property type="match status" value="1"/>
</dbReference>
<feature type="active site" evidence="6">
    <location>
        <position position="550"/>
    </location>
</feature>
<dbReference type="Gene3D" id="2.60.40.10">
    <property type="entry name" value="Immunoglobulins"/>
    <property type="match status" value="1"/>
</dbReference>
<dbReference type="InterPro" id="IPR014756">
    <property type="entry name" value="Ig_E-set"/>
</dbReference>
<evidence type="ECO:0000256" key="3">
    <source>
        <dbReference type="ARBA" id="ARBA00023277"/>
    </source>
</evidence>
<dbReference type="STRING" id="234267.Acid_2606"/>
<dbReference type="eggNOG" id="COG3291">
    <property type="taxonomic scope" value="Bacteria"/>
</dbReference>
<feature type="domain" description="Cellulase Ig-like" evidence="10">
    <location>
        <begin position="22"/>
        <end position="103"/>
    </location>
</feature>
<dbReference type="CDD" id="cd02850">
    <property type="entry name" value="E_set_Cellulase_N"/>
    <property type="match status" value="1"/>
</dbReference>
<evidence type="ECO:0000256" key="1">
    <source>
        <dbReference type="ARBA" id="ARBA00007072"/>
    </source>
</evidence>
<dbReference type="InParanoid" id="Q024I1"/>
<gene>
    <name evidence="11" type="ordered locus">Acid_2606</name>
</gene>
<dbReference type="InterPro" id="IPR008928">
    <property type="entry name" value="6-hairpin_glycosidase_sf"/>
</dbReference>